<dbReference type="SUPFAM" id="SSF54631">
    <property type="entry name" value="CBS-domain pair"/>
    <property type="match status" value="1"/>
</dbReference>
<evidence type="ECO:0000313" key="5">
    <source>
        <dbReference type="Proteomes" id="UP001596512"/>
    </source>
</evidence>
<protein>
    <submittedName>
        <fullName evidence="4">HPP family protein</fullName>
    </submittedName>
</protein>
<dbReference type="EMBL" id="JBHTEY010000004">
    <property type="protein sequence ID" value="MFC7615423.1"/>
    <property type="molecule type" value="Genomic_DNA"/>
</dbReference>
<dbReference type="InterPro" id="IPR051257">
    <property type="entry name" value="Diverse_CBS-Domain"/>
</dbReference>
<dbReference type="Gene3D" id="3.10.580.10">
    <property type="entry name" value="CBS-domain"/>
    <property type="match status" value="1"/>
</dbReference>
<evidence type="ECO:0000256" key="1">
    <source>
        <dbReference type="ARBA" id="ARBA00023122"/>
    </source>
</evidence>
<feature type="domain" description="CBS" evidence="3">
    <location>
        <begin position="9"/>
        <end position="65"/>
    </location>
</feature>
<dbReference type="SMART" id="SM00116">
    <property type="entry name" value="CBS"/>
    <property type="match status" value="2"/>
</dbReference>
<gene>
    <name evidence="4" type="ORF">ACFQV2_19885</name>
</gene>
<evidence type="ECO:0000256" key="2">
    <source>
        <dbReference type="PROSITE-ProRule" id="PRU00703"/>
    </source>
</evidence>
<feature type="domain" description="CBS" evidence="3">
    <location>
        <begin position="72"/>
        <end position="123"/>
    </location>
</feature>
<dbReference type="PANTHER" id="PTHR43080">
    <property type="entry name" value="CBS DOMAIN-CONTAINING PROTEIN CBSX3, MITOCHONDRIAL"/>
    <property type="match status" value="1"/>
</dbReference>
<sequence length="123" mass="12608">MTPTVASTMSDPVLGVRADTSLRVALTTMARARVRHLPVIAGDRCLGLLTESDALWHTWAVGSAEDAVSRVMRAPAPAVDVGVPFADAAKAVDESGVDGVVVTDGGALVGMLTSADIVRAVAR</sequence>
<comment type="caution">
    <text evidence="4">The sequence shown here is derived from an EMBL/GenBank/DDBJ whole genome shotgun (WGS) entry which is preliminary data.</text>
</comment>
<keyword evidence="5" id="KW-1185">Reference proteome</keyword>
<keyword evidence="1 2" id="KW-0129">CBS domain</keyword>
<dbReference type="PANTHER" id="PTHR43080:SF2">
    <property type="entry name" value="CBS DOMAIN-CONTAINING PROTEIN"/>
    <property type="match status" value="1"/>
</dbReference>
<evidence type="ECO:0000313" key="4">
    <source>
        <dbReference type="EMBL" id="MFC7615423.1"/>
    </source>
</evidence>
<dbReference type="Proteomes" id="UP001596512">
    <property type="component" value="Unassembled WGS sequence"/>
</dbReference>
<dbReference type="PROSITE" id="PS51371">
    <property type="entry name" value="CBS"/>
    <property type="match status" value="2"/>
</dbReference>
<dbReference type="InterPro" id="IPR046342">
    <property type="entry name" value="CBS_dom_sf"/>
</dbReference>
<organism evidence="4 5">
    <name type="scientific">Actinokineospora soli</name>
    <dbReference type="NCBI Taxonomy" id="1048753"/>
    <lineage>
        <taxon>Bacteria</taxon>
        <taxon>Bacillati</taxon>
        <taxon>Actinomycetota</taxon>
        <taxon>Actinomycetes</taxon>
        <taxon>Pseudonocardiales</taxon>
        <taxon>Pseudonocardiaceae</taxon>
        <taxon>Actinokineospora</taxon>
    </lineage>
</organism>
<dbReference type="InterPro" id="IPR000644">
    <property type="entry name" value="CBS_dom"/>
</dbReference>
<proteinExistence type="predicted"/>
<name>A0ABW2TSA6_9PSEU</name>
<accession>A0ABW2TSA6</accession>
<evidence type="ECO:0000259" key="3">
    <source>
        <dbReference type="PROSITE" id="PS51371"/>
    </source>
</evidence>
<reference evidence="5" key="1">
    <citation type="journal article" date="2019" name="Int. J. Syst. Evol. Microbiol.">
        <title>The Global Catalogue of Microorganisms (GCM) 10K type strain sequencing project: providing services to taxonomists for standard genome sequencing and annotation.</title>
        <authorList>
            <consortium name="The Broad Institute Genomics Platform"/>
            <consortium name="The Broad Institute Genome Sequencing Center for Infectious Disease"/>
            <person name="Wu L."/>
            <person name="Ma J."/>
        </authorList>
    </citation>
    <scope>NUCLEOTIDE SEQUENCE [LARGE SCALE GENOMIC DNA]</scope>
    <source>
        <strain evidence="5">JCM 17695</strain>
    </source>
</reference>
<dbReference type="Pfam" id="PF00571">
    <property type="entry name" value="CBS"/>
    <property type="match status" value="2"/>
</dbReference>